<dbReference type="EMBL" id="JAPQKO010000003">
    <property type="protein sequence ID" value="KAJ5172554.1"/>
    <property type="molecule type" value="Genomic_DNA"/>
</dbReference>
<evidence type="ECO:0000256" key="1">
    <source>
        <dbReference type="PROSITE-ProRule" id="PRU00283"/>
    </source>
</evidence>
<dbReference type="GO" id="GO:0003777">
    <property type="term" value="F:microtubule motor activity"/>
    <property type="evidence" value="ECO:0007669"/>
    <property type="project" value="InterPro"/>
</dbReference>
<sequence length="232" mass="25512">MMGYNFDLDDEFGLCLAAARDLAIALDDTNTNNSAYQFGLGLRIEGPDRRVYIRGETEMLAEEKAEDGKYIPNPDYKIDQPHIDATEANKAEMESRVKMAEEHKSEIFAATSRAYPCIGGKLVVVDLAGAKFLSGITGASIKQTPLEKQKGKQINTDLLALKEVIRARSLASSRIPYRSSPLIMVPREHFEASDDAHSVMILTVSPGADQYAATMNTLKYGDLVGLANTHKR</sequence>
<dbReference type="GO" id="GO:0016887">
    <property type="term" value="F:ATP hydrolysis activity"/>
    <property type="evidence" value="ECO:0007669"/>
    <property type="project" value="TreeGrafter"/>
</dbReference>
<dbReference type="Pfam" id="PF00225">
    <property type="entry name" value="Kinesin"/>
    <property type="match status" value="1"/>
</dbReference>
<dbReference type="PANTHER" id="PTHR24115:SF0">
    <property type="entry name" value="FI21273P1-RELATED"/>
    <property type="match status" value="1"/>
</dbReference>
<feature type="domain" description="Kinesin motor" evidence="2">
    <location>
        <begin position="120"/>
        <end position="227"/>
    </location>
</feature>
<comment type="caution">
    <text evidence="3">The sequence shown here is derived from an EMBL/GenBank/DDBJ whole genome shotgun (WGS) entry which is preliminary data.</text>
</comment>
<dbReference type="GO" id="GO:0005874">
    <property type="term" value="C:microtubule"/>
    <property type="evidence" value="ECO:0007669"/>
    <property type="project" value="TreeGrafter"/>
</dbReference>
<reference evidence="3" key="2">
    <citation type="journal article" date="2023" name="IMA Fungus">
        <title>Comparative genomic study of the Penicillium genus elucidates a diverse pangenome and 15 lateral gene transfer events.</title>
        <authorList>
            <person name="Petersen C."/>
            <person name="Sorensen T."/>
            <person name="Nielsen M.R."/>
            <person name="Sondergaard T.E."/>
            <person name="Sorensen J.L."/>
            <person name="Fitzpatrick D.A."/>
            <person name="Frisvad J.C."/>
            <person name="Nielsen K.L."/>
        </authorList>
    </citation>
    <scope>NUCLEOTIDE SEQUENCE</scope>
    <source>
        <strain evidence="3">IBT 21917</strain>
    </source>
</reference>
<dbReference type="OrthoDB" id="3176171at2759"/>
<name>A0A9W9LQP8_9EURO</name>
<proteinExistence type="inferred from homology"/>
<dbReference type="InterPro" id="IPR001752">
    <property type="entry name" value="Kinesin_motor_dom"/>
</dbReference>
<dbReference type="PROSITE" id="PS50067">
    <property type="entry name" value="KINESIN_MOTOR_2"/>
    <property type="match status" value="1"/>
</dbReference>
<dbReference type="GO" id="GO:0007018">
    <property type="term" value="P:microtubule-based movement"/>
    <property type="evidence" value="ECO:0007669"/>
    <property type="project" value="InterPro"/>
</dbReference>
<dbReference type="AlphaFoldDB" id="A0A9W9LQP8"/>
<protein>
    <submittedName>
        <fullName evidence="3">P-loop containing nucleoside triphosphate hydrolase protein</fullName>
    </submittedName>
</protein>
<accession>A0A9W9LQP8</accession>
<evidence type="ECO:0000313" key="3">
    <source>
        <dbReference type="EMBL" id="KAJ5172554.1"/>
    </source>
</evidence>
<dbReference type="InterPro" id="IPR036961">
    <property type="entry name" value="Kinesin_motor_dom_sf"/>
</dbReference>
<dbReference type="InterPro" id="IPR027640">
    <property type="entry name" value="Kinesin-like_fam"/>
</dbReference>
<dbReference type="SUPFAM" id="SSF52540">
    <property type="entry name" value="P-loop containing nucleoside triphosphate hydrolases"/>
    <property type="match status" value="1"/>
</dbReference>
<dbReference type="Proteomes" id="UP001146351">
    <property type="component" value="Unassembled WGS sequence"/>
</dbReference>
<evidence type="ECO:0000259" key="2">
    <source>
        <dbReference type="PROSITE" id="PS50067"/>
    </source>
</evidence>
<dbReference type="GO" id="GO:0008017">
    <property type="term" value="F:microtubule binding"/>
    <property type="evidence" value="ECO:0007669"/>
    <property type="project" value="InterPro"/>
</dbReference>
<comment type="similarity">
    <text evidence="1">Belongs to the TRAFAC class myosin-kinesin ATPase superfamily. Kinesin family.</text>
</comment>
<keyword evidence="3" id="KW-0378">Hydrolase</keyword>
<dbReference type="GO" id="GO:0005819">
    <property type="term" value="C:spindle"/>
    <property type="evidence" value="ECO:0007669"/>
    <property type="project" value="TreeGrafter"/>
</dbReference>
<evidence type="ECO:0000313" key="4">
    <source>
        <dbReference type="Proteomes" id="UP001146351"/>
    </source>
</evidence>
<dbReference type="Gene3D" id="3.40.850.10">
    <property type="entry name" value="Kinesin motor domain"/>
    <property type="match status" value="1"/>
</dbReference>
<dbReference type="InterPro" id="IPR027417">
    <property type="entry name" value="P-loop_NTPase"/>
</dbReference>
<dbReference type="PANTHER" id="PTHR24115">
    <property type="entry name" value="KINESIN-RELATED"/>
    <property type="match status" value="1"/>
</dbReference>
<reference evidence="3" key="1">
    <citation type="submission" date="2022-11" db="EMBL/GenBank/DDBJ databases">
        <authorList>
            <person name="Petersen C."/>
        </authorList>
    </citation>
    <scope>NUCLEOTIDE SEQUENCE</scope>
    <source>
        <strain evidence="3">IBT 21917</strain>
    </source>
</reference>
<comment type="caution">
    <text evidence="1">Lacks conserved residue(s) required for the propagation of feature annotation.</text>
</comment>
<dbReference type="GO" id="GO:0005871">
    <property type="term" value="C:kinesin complex"/>
    <property type="evidence" value="ECO:0007669"/>
    <property type="project" value="TreeGrafter"/>
</dbReference>
<gene>
    <name evidence="3" type="ORF">N7492_005147</name>
</gene>
<organism evidence="3 4">
    <name type="scientific">Penicillium capsulatum</name>
    <dbReference type="NCBI Taxonomy" id="69766"/>
    <lineage>
        <taxon>Eukaryota</taxon>
        <taxon>Fungi</taxon>
        <taxon>Dikarya</taxon>
        <taxon>Ascomycota</taxon>
        <taxon>Pezizomycotina</taxon>
        <taxon>Eurotiomycetes</taxon>
        <taxon>Eurotiomycetidae</taxon>
        <taxon>Eurotiales</taxon>
        <taxon>Aspergillaceae</taxon>
        <taxon>Penicillium</taxon>
    </lineage>
</organism>
<dbReference type="GO" id="GO:0005524">
    <property type="term" value="F:ATP binding"/>
    <property type="evidence" value="ECO:0007669"/>
    <property type="project" value="InterPro"/>
</dbReference>
<keyword evidence="4" id="KW-1185">Reference proteome</keyword>